<dbReference type="CDD" id="cd05580">
    <property type="entry name" value="STKc_PKA_like"/>
    <property type="match status" value="1"/>
</dbReference>
<keyword evidence="3" id="KW-0808">Transferase</keyword>
<dbReference type="SUPFAM" id="SSF56112">
    <property type="entry name" value="Protein kinase-like (PK-like)"/>
    <property type="match status" value="1"/>
</dbReference>
<evidence type="ECO:0000256" key="6">
    <source>
        <dbReference type="ARBA" id="ARBA00022840"/>
    </source>
</evidence>
<organism evidence="13 14">
    <name type="scientific">Ceraceosorus guamensis</name>
    <dbReference type="NCBI Taxonomy" id="1522189"/>
    <lineage>
        <taxon>Eukaryota</taxon>
        <taxon>Fungi</taxon>
        <taxon>Dikarya</taxon>
        <taxon>Basidiomycota</taxon>
        <taxon>Ustilaginomycotina</taxon>
        <taxon>Exobasidiomycetes</taxon>
        <taxon>Ceraceosorales</taxon>
        <taxon>Ceraceosoraceae</taxon>
        <taxon>Ceraceosorus</taxon>
    </lineage>
</organism>
<dbReference type="SMART" id="SM00220">
    <property type="entry name" value="S_TKc"/>
    <property type="match status" value="1"/>
</dbReference>
<keyword evidence="2" id="KW-0723">Serine/threonine-protein kinase</keyword>
<dbReference type="PANTHER" id="PTHR24353:SF37">
    <property type="entry name" value="CAMP-DEPENDENT PROTEIN KINASE CATALYTIC SUBUNIT PRKX"/>
    <property type="match status" value="1"/>
</dbReference>
<dbReference type="InterPro" id="IPR000719">
    <property type="entry name" value="Prot_kinase_dom"/>
</dbReference>
<dbReference type="OrthoDB" id="63267at2759"/>
<dbReference type="EC" id="2.7.11.11" evidence="1"/>
<dbReference type="FunFam" id="3.30.200.20:FF:000042">
    <property type="entry name" value="Aurora kinase A"/>
    <property type="match status" value="1"/>
</dbReference>
<dbReference type="PROSITE" id="PS51285">
    <property type="entry name" value="AGC_KINASE_CTER"/>
    <property type="match status" value="1"/>
</dbReference>
<feature type="region of interest" description="Disordered" evidence="10">
    <location>
        <begin position="144"/>
        <end position="163"/>
    </location>
</feature>
<dbReference type="Proteomes" id="UP000245783">
    <property type="component" value="Unassembled WGS sequence"/>
</dbReference>
<dbReference type="InterPro" id="IPR000961">
    <property type="entry name" value="AGC-kinase_C"/>
</dbReference>
<dbReference type="PROSITE" id="PS00108">
    <property type="entry name" value="PROTEIN_KINASE_ST"/>
    <property type="match status" value="1"/>
</dbReference>
<feature type="region of interest" description="Disordered" evidence="10">
    <location>
        <begin position="1"/>
        <end position="45"/>
    </location>
</feature>
<dbReference type="GO" id="GO:0005829">
    <property type="term" value="C:cytosol"/>
    <property type="evidence" value="ECO:0007669"/>
    <property type="project" value="TreeGrafter"/>
</dbReference>
<feature type="compositionally biased region" description="Low complexity" evidence="10">
    <location>
        <begin position="8"/>
        <end position="27"/>
    </location>
</feature>
<dbReference type="Gene3D" id="1.10.510.10">
    <property type="entry name" value="Transferase(Phosphotransferase) domain 1"/>
    <property type="match status" value="1"/>
</dbReference>
<evidence type="ECO:0000256" key="7">
    <source>
        <dbReference type="ARBA" id="ARBA00047292"/>
    </source>
</evidence>
<dbReference type="STRING" id="1522189.A0A316W4R1"/>
<dbReference type="EMBL" id="KZ819363">
    <property type="protein sequence ID" value="PWN44128.1"/>
    <property type="molecule type" value="Genomic_DNA"/>
</dbReference>
<keyword evidence="6 9" id="KW-0067">ATP-binding</keyword>
<feature type="compositionally biased region" description="Polar residues" evidence="10">
    <location>
        <begin position="28"/>
        <end position="45"/>
    </location>
</feature>
<accession>A0A316W4R1</accession>
<dbReference type="FunFam" id="1.10.510.10:FF:000005">
    <property type="entry name" value="cAMP-dependent protein kinase catalytic subunit alpha"/>
    <property type="match status" value="1"/>
</dbReference>
<dbReference type="RefSeq" id="XP_025371288.1">
    <property type="nucleotide sequence ID" value="XM_025513371.1"/>
</dbReference>
<dbReference type="InterPro" id="IPR008271">
    <property type="entry name" value="Ser/Thr_kinase_AS"/>
</dbReference>
<evidence type="ECO:0000256" key="2">
    <source>
        <dbReference type="ARBA" id="ARBA00022527"/>
    </source>
</evidence>
<evidence type="ECO:0000256" key="9">
    <source>
        <dbReference type="PROSITE-ProRule" id="PRU10141"/>
    </source>
</evidence>
<feature type="region of interest" description="Disordered" evidence="10">
    <location>
        <begin position="68"/>
        <end position="101"/>
    </location>
</feature>
<comment type="catalytic activity">
    <reaction evidence="7">
        <text>L-threonyl-[protein] + ATP = O-phospho-L-threonyl-[protein] + ADP + H(+)</text>
        <dbReference type="Rhea" id="RHEA:46608"/>
        <dbReference type="Rhea" id="RHEA-COMP:11060"/>
        <dbReference type="Rhea" id="RHEA-COMP:11605"/>
        <dbReference type="ChEBI" id="CHEBI:15378"/>
        <dbReference type="ChEBI" id="CHEBI:30013"/>
        <dbReference type="ChEBI" id="CHEBI:30616"/>
        <dbReference type="ChEBI" id="CHEBI:61977"/>
        <dbReference type="ChEBI" id="CHEBI:456216"/>
        <dbReference type="EC" id="2.7.11.11"/>
    </reaction>
</comment>
<feature type="region of interest" description="Disordered" evidence="10">
    <location>
        <begin position="733"/>
        <end position="758"/>
    </location>
</feature>
<dbReference type="InParanoid" id="A0A316W4R1"/>
<feature type="region of interest" description="Disordered" evidence="10">
    <location>
        <begin position="377"/>
        <end position="435"/>
    </location>
</feature>
<dbReference type="GO" id="GO:0004691">
    <property type="term" value="F:cAMP-dependent protein kinase activity"/>
    <property type="evidence" value="ECO:0007669"/>
    <property type="project" value="UniProtKB-EC"/>
</dbReference>
<dbReference type="PROSITE" id="PS00107">
    <property type="entry name" value="PROTEIN_KINASE_ATP"/>
    <property type="match status" value="1"/>
</dbReference>
<sequence>MPKRPRTTDSAASSSSTSRSHSFLSRRPATSTSTSNIPPAATMASTLSGGSSTMIYQPNVTCIEDAHAAHHRQSRTSDVSHSRSASSTSSTSPNSTTRFSKASRFVHGLQTFVGGLAMSQPRFGSASAHPSSQTSILSSNVSGAASSAASSPSTSASGPSSVISNENAHQLGLAPPLQPHQKAAALYHQEDVHKAPAGVSPGWHVGGVENGMQAWAATPLKDDDGWSPLQSLMAQRAAEQAVYEAAAAGHSASHEGQAMGAHHNETILEETPRTSMSVDDADWRLHARSDSHSHLNTLPPLRNLGASAAACAAGSSAHAQAGRAQPEEGHAALVSPAPLLQHAQDMEREASMRSFATDSSNDSVAIEGEYIRKACQNANQASKHPQQQQHAQQTRPHAVAHHQQQQQHRWPVASRPAPPPPIAPTSPSHSQTPFSPVFQQRPQYSLEDFEMLETLGTGTFGRVMLVRLRHAHPSRPEAYFAMKVLAKTEVVRLKQVEHIISERAILSQVDHPFVVNLFCTFQDSKNCYMLMEYVIGGEIFSHLRRAGKFSPDVTRFYIATLVLAIDHLHQQKIIYRDLKPENLLLDSRGYTKITDFGFAKRVDGRTWTLCGTPEYLAPEIIESKGHSAAVDWWALGILMYEMLAGFPPFFDNHPFGTYEKILKAPLVFPSHIDAVSRDLIRQLLNRDVSKRLGNLRGGAEDVKNHFWFHGVDWSALEAGQLQAPIIPRRSKVGSTENFSKYPPPNPDSMPGLRGKEADKADLAKDPLAHLFTAF</sequence>
<feature type="compositionally biased region" description="Low complexity" evidence="10">
    <location>
        <begin position="401"/>
        <end position="415"/>
    </location>
</feature>
<evidence type="ECO:0000256" key="8">
    <source>
        <dbReference type="ARBA" id="ARBA00047454"/>
    </source>
</evidence>
<keyword evidence="5 13" id="KW-0418">Kinase</keyword>
<feature type="binding site" evidence="9">
    <location>
        <position position="483"/>
    </location>
    <ligand>
        <name>ATP</name>
        <dbReference type="ChEBI" id="CHEBI:30616"/>
    </ligand>
</feature>
<feature type="compositionally biased region" description="Low complexity" evidence="10">
    <location>
        <begin position="380"/>
        <end position="393"/>
    </location>
</feature>
<comment type="catalytic activity">
    <reaction evidence="8">
        <text>L-seryl-[protein] + ATP = O-phospho-L-seryl-[protein] + ADP + H(+)</text>
        <dbReference type="Rhea" id="RHEA:17989"/>
        <dbReference type="Rhea" id="RHEA-COMP:9863"/>
        <dbReference type="Rhea" id="RHEA-COMP:11604"/>
        <dbReference type="ChEBI" id="CHEBI:15378"/>
        <dbReference type="ChEBI" id="CHEBI:29999"/>
        <dbReference type="ChEBI" id="CHEBI:30616"/>
        <dbReference type="ChEBI" id="CHEBI:83421"/>
        <dbReference type="ChEBI" id="CHEBI:456216"/>
        <dbReference type="EC" id="2.7.11.11"/>
    </reaction>
</comment>
<feature type="compositionally biased region" description="Low complexity" evidence="10">
    <location>
        <begin position="76"/>
        <end position="100"/>
    </location>
</feature>
<feature type="domain" description="Protein kinase" evidence="11">
    <location>
        <begin position="449"/>
        <end position="708"/>
    </location>
</feature>
<evidence type="ECO:0000313" key="13">
    <source>
        <dbReference type="EMBL" id="PWN44128.1"/>
    </source>
</evidence>
<name>A0A316W4R1_9BASI</name>
<dbReference type="InterPro" id="IPR011009">
    <property type="entry name" value="Kinase-like_dom_sf"/>
</dbReference>
<evidence type="ECO:0000313" key="14">
    <source>
        <dbReference type="Proteomes" id="UP000245783"/>
    </source>
</evidence>
<protein>
    <recommendedName>
        <fullName evidence="1">cAMP-dependent protein kinase</fullName>
        <ecNumber evidence="1">2.7.11.11</ecNumber>
    </recommendedName>
</protein>
<dbReference type="GO" id="GO:0005952">
    <property type="term" value="C:cAMP-dependent protein kinase complex"/>
    <property type="evidence" value="ECO:0007669"/>
    <property type="project" value="TreeGrafter"/>
</dbReference>
<dbReference type="InterPro" id="IPR017441">
    <property type="entry name" value="Protein_kinase_ATP_BS"/>
</dbReference>
<dbReference type="GO" id="GO:0005524">
    <property type="term" value="F:ATP binding"/>
    <property type="evidence" value="ECO:0007669"/>
    <property type="project" value="UniProtKB-UniRule"/>
</dbReference>
<reference evidence="13 14" key="1">
    <citation type="journal article" date="2018" name="Mol. Biol. Evol.">
        <title>Broad Genomic Sampling Reveals a Smut Pathogenic Ancestry of the Fungal Clade Ustilaginomycotina.</title>
        <authorList>
            <person name="Kijpornyongpan T."/>
            <person name="Mondo S.J."/>
            <person name="Barry K."/>
            <person name="Sandor L."/>
            <person name="Lee J."/>
            <person name="Lipzen A."/>
            <person name="Pangilinan J."/>
            <person name="LaButti K."/>
            <person name="Hainaut M."/>
            <person name="Henrissat B."/>
            <person name="Grigoriev I.V."/>
            <person name="Spatafora J.W."/>
            <person name="Aime M.C."/>
        </authorList>
    </citation>
    <scope>NUCLEOTIDE SEQUENCE [LARGE SCALE GENOMIC DNA]</scope>
    <source>
        <strain evidence="13 14">MCA 4658</strain>
    </source>
</reference>
<gene>
    <name evidence="13" type="ORF">IE81DRAFT_321527</name>
</gene>
<dbReference type="GeneID" id="37035241"/>
<feature type="domain" description="AGC-kinase C-terminal" evidence="12">
    <location>
        <begin position="709"/>
        <end position="774"/>
    </location>
</feature>
<evidence type="ECO:0000256" key="3">
    <source>
        <dbReference type="ARBA" id="ARBA00022679"/>
    </source>
</evidence>
<evidence type="ECO:0000259" key="12">
    <source>
        <dbReference type="PROSITE" id="PS51285"/>
    </source>
</evidence>
<evidence type="ECO:0000259" key="11">
    <source>
        <dbReference type="PROSITE" id="PS50011"/>
    </source>
</evidence>
<evidence type="ECO:0000256" key="4">
    <source>
        <dbReference type="ARBA" id="ARBA00022741"/>
    </source>
</evidence>
<dbReference type="Gene3D" id="3.30.200.20">
    <property type="entry name" value="Phosphorylase Kinase, domain 1"/>
    <property type="match status" value="1"/>
</dbReference>
<dbReference type="Pfam" id="PF00069">
    <property type="entry name" value="Pkinase"/>
    <property type="match status" value="1"/>
</dbReference>
<dbReference type="AlphaFoldDB" id="A0A316W4R1"/>
<dbReference type="SMART" id="SM00133">
    <property type="entry name" value="S_TK_X"/>
    <property type="match status" value="1"/>
</dbReference>
<keyword evidence="4 9" id="KW-0547">Nucleotide-binding</keyword>
<dbReference type="GO" id="GO:0009653">
    <property type="term" value="P:anatomical structure morphogenesis"/>
    <property type="evidence" value="ECO:0007669"/>
    <property type="project" value="UniProtKB-ARBA"/>
</dbReference>
<dbReference type="PANTHER" id="PTHR24353">
    <property type="entry name" value="CYCLIC NUCLEOTIDE-DEPENDENT PROTEIN KINASE"/>
    <property type="match status" value="1"/>
</dbReference>
<dbReference type="PROSITE" id="PS50011">
    <property type="entry name" value="PROTEIN_KINASE_DOM"/>
    <property type="match status" value="1"/>
</dbReference>
<evidence type="ECO:0000256" key="10">
    <source>
        <dbReference type="SAM" id="MobiDB-lite"/>
    </source>
</evidence>
<evidence type="ECO:0000256" key="1">
    <source>
        <dbReference type="ARBA" id="ARBA00012444"/>
    </source>
</evidence>
<proteinExistence type="predicted"/>
<keyword evidence="14" id="KW-1185">Reference proteome</keyword>
<evidence type="ECO:0000256" key="5">
    <source>
        <dbReference type="ARBA" id="ARBA00022777"/>
    </source>
</evidence>